<protein>
    <submittedName>
        <fullName evidence="2">Uncharacterized protein</fullName>
    </submittedName>
</protein>
<organism evidence="2 3">
    <name type="scientific">Peteryoungia aggregata LMG 23059</name>
    <dbReference type="NCBI Taxonomy" id="1368425"/>
    <lineage>
        <taxon>Bacteria</taxon>
        <taxon>Pseudomonadati</taxon>
        <taxon>Pseudomonadota</taxon>
        <taxon>Alphaproteobacteria</taxon>
        <taxon>Hyphomicrobiales</taxon>
        <taxon>Rhizobiaceae</taxon>
        <taxon>Peteryoungia</taxon>
    </lineage>
</organism>
<dbReference type="Proteomes" id="UP001238496">
    <property type="component" value="Unassembled WGS sequence"/>
</dbReference>
<evidence type="ECO:0000313" key="2">
    <source>
        <dbReference type="EMBL" id="MDQ0421760.1"/>
    </source>
</evidence>
<reference evidence="2 3" key="1">
    <citation type="submission" date="2023-07" db="EMBL/GenBank/DDBJ databases">
        <title>Genomic Encyclopedia of Type Strains, Phase IV (KMG-IV): sequencing the most valuable type-strain genomes for metagenomic binning, comparative biology and taxonomic classification.</title>
        <authorList>
            <person name="Goeker M."/>
        </authorList>
    </citation>
    <scope>NUCLEOTIDE SEQUENCE [LARGE SCALE GENOMIC DNA]</scope>
    <source>
        <strain evidence="2 3">DSM 1111</strain>
    </source>
</reference>
<accession>A0ABU0G8T0</accession>
<feature type="region of interest" description="Disordered" evidence="1">
    <location>
        <begin position="1"/>
        <end position="21"/>
    </location>
</feature>
<name>A0ABU0G8T0_9HYPH</name>
<evidence type="ECO:0000256" key="1">
    <source>
        <dbReference type="SAM" id="MobiDB-lite"/>
    </source>
</evidence>
<gene>
    <name evidence="2" type="ORF">J2045_002800</name>
</gene>
<proteinExistence type="predicted"/>
<evidence type="ECO:0000313" key="3">
    <source>
        <dbReference type="Proteomes" id="UP001238496"/>
    </source>
</evidence>
<keyword evidence="3" id="KW-1185">Reference proteome</keyword>
<sequence>MSGGLKRQHDTGFTQQKTGAFRPRFFNSSSVLKRALQDLIQPTISVSANQ</sequence>
<comment type="caution">
    <text evidence="2">The sequence shown here is derived from an EMBL/GenBank/DDBJ whole genome shotgun (WGS) entry which is preliminary data.</text>
</comment>
<dbReference type="EMBL" id="JAUSUW010000007">
    <property type="protein sequence ID" value="MDQ0421760.1"/>
    <property type="molecule type" value="Genomic_DNA"/>
</dbReference>